<protein>
    <recommendedName>
        <fullName evidence="4">DNA replication factor Cdt1 C-terminal domain-containing protein</fullName>
    </recommendedName>
</protein>
<accession>A0A316UVE8</accession>
<dbReference type="Pfam" id="PF16679">
    <property type="entry name" value="CDT1_C"/>
    <property type="match status" value="1"/>
</dbReference>
<dbReference type="OrthoDB" id="3366139at2759"/>
<feature type="compositionally biased region" description="Polar residues" evidence="3">
    <location>
        <begin position="729"/>
        <end position="750"/>
    </location>
</feature>
<feature type="compositionally biased region" description="Low complexity" evidence="3">
    <location>
        <begin position="71"/>
        <end position="89"/>
    </location>
</feature>
<dbReference type="EMBL" id="KZ819664">
    <property type="protein sequence ID" value="PWN29202.1"/>
    <property type="molecule type" value="Genomic_DNA"/>
</dbReference>
<feature type="compositionally biased region" description="Basic and acidic residues" evidence="3">
    <location>
        <begin position="98"/>
        <end position="115"/>
    </location>
</feature>
<dbReference type="InterPro" id="IPR038090">
    <property type="entry name" value="Cdt1_C_WH_dom_sf"/>
</dbReference>
<dbReference type="AlphaFoldDB" id="A0A316UVE8"/>
<gene>
    <name evidence="5" type="ORF">BDZ90DRAFT_231187</name>
</gene>
<keyword evidence="2" id="KW-0131">Cell cycle</keyword>
<feature type="compositionally biased region" description="Polar residues" evidence="3">
    <location>
        <begin position="510"/>
        <end position="525"/>
    </location>
</feature>
<evidence type="ECO:0000256" key="1">
    <source>
        <dbReference type="ARBA" id="ARBA00008356"/>
    </source>
</evidence>
<dbReference type="Gene3D" id="1.10.10.1420">
    <property type="entry name" value="DNA replication factor Cdt1, C-terminal WH domain"/>
    <property type="match status" value="1"/>
</dbReference>
<dbReference type="STRING" id="1569628.A0A316UVE8"/>
<dbReference type="GeneID" id="37027579"/>
<feature type="region of interest" description="Disordered" evidence="3">
    <location>
        <begin position="510"/>
        <end position="570"/>
    </location>
</feature>
<comment type="similarity">
    <text evidence="1">Belongs to the Cdt1 family.</text>
</comment>
<feature type="compositionally biased region" description="Polar residues" evidence="3">
    <location>
        <begin position="23"/>
        <end position="32"/>
    </location>
</feature>
<evidence type="ECO:0000313" key="5">
    <source>
        <dbReference type="EMBL" id="PWN29202.1"/>
    </source>
</evidence>
<evidence type="ECO:0000313" key="6">
    <source>
        <dbReference type="Proteomes" id="UP000245884"/>
    </source>
</evidence>
<feature type="compositionally biased region" description="Basic and acidic residues" evidence="3">
    <location>
        <begin position="666"/>
        <end position="680"/>
    </location>
</feature>
<feature type="compositionally biased region" description="Pro residues" evidence="3">
    <location>
        <begin position="158"/>
        <end position="169"/>
    </location>
</feature>
<feature type="compositionally biased region" description="Polar residues" evidence="3">
    <location>
        <begin position="1"/>
        <end position="14"/>
    </location>
</feature>
<dbReference type="InterPro" id="IPR032054">
    <property type="entry name" value="Cdt1_C"/>
</dbReference>
<organism evidence="5 6">
    <name type="scientific">Jaminaea rosea</name>
    <dbReference type="NCBI Taxonomy" id="1569628"/>
    <lineage>
        <taxon>Eukaryota</taxon>
        <taxon>Fungi</taxon>
        <taxon>Dikarya</taxon>
        <taxon>Basidiomycota</taxon>
        <taxon>Ustilaginomycotina</taxon>
        <taxon>Exobasidiomycetes</taxon>
        <taxon>Microstromatales</taxon>
        <taxon>Microstromatales incertae sedis</taxon>
        <taxon>Jaminaea</taxon>
    </lineage>
</organism>
<proteinExistence type="inferred from homology"/>
<dbReference type="Proteomes" id="UP000245884">
    <property type="component" value="Unassembled WGS sequence"/>
</dbReference>
<feature type="domain" description="DNA replication factor Cdt1 C-terminal" evidence="4">
    <location>
        <begin position="755"/>
        <end position="873"/>
    </location>
</feature>
<feature type="compositionally biased region" description="Polar residues" evidence="3">
    <location>
        <begin position="176"/>
        <end position="189"/>
    </location>
</feature>
<name>A0A316UVE8_9BASI</name>
<evidence type="ECO:0000256" key="2">
    <source>
        <dbReference type="ARBA" id="ARBA00023306"/>
    </source>
</evidence>
<keyword evidence="6" id="KW-1185">Reference proteome</keyword>
<feature type="region of interest" description="Disordered" evidence="3">
    <location>
        <begin position="725"/>
        <end position="750"/>
    </location>
</feature>
<evidence type="ECO:0000259" key="4">
    <source>
        <dbReference type="Pfam" id="PF16679"/>
    </source>
</evidence>
<reference evidence="5 6" key="1">
    <citation type="journal article" date="2018" name="Mol. Biol. Evol.">
        <title>Broad Genomic Sampling Reveals a Smut Pathogenic Ancestry of the Fungal Clade Ustilaginomycotina.</title>
        <authorList>
            <person name="Kijpornyongpan T."/>
            <person name="Mondo S.J."/>
            <person name="Barry K."/>
            <person name="Sandor L."/>
            <person name="Lee J."/>
            <person name="Lipzen A."/>
            <person name="Pangilinan J."/>
            <person name="LaButti K."/>
            <person name="Hainaut M."/>
            <person name="Henrissat B."/>
            <person name="Grigoriev I.V."/>
            <person name="Spatafora J.W."/>
            <person name="Aime M.C."/>
        </authorList>
    </citation>
    <scope>NUCLEOTIDE SEQUENCE [LARGE SCALE GENOMIC DNA]</scope>
    <source>
        <strain evidence="5 6">MCA 5214</strain>
    </source>
</reference>
<sequence length="903" mass="96109">MPVTRRSTAAQRPSSLLGHFQATKRSSSSIQTGAKGKGKAVVQPIGVSRVQEVTEDSPDRFATPEPRTGDVVASTSASAMAASSVAAPTVSPPPEMIEAEHKSPVSVRSDPDKNKLFLLISPGAQARARRNQEGLSIAAPPPYLRQGSPSTDRTPTRETPPGPLEPPQAPRKRRLSQLSYERFQAQSEESPLPHDKKRPSFRALGASQEGGLSLMDMDTGTESEDASRAQTPTRAMQPGAGDDDLVITPKSVREQPTGHPLTSFATPMKAAKFVDPFDTPRPKPTISAGIFSSLASSPKAGPSKHQHRPVPAVPIVAEEENPFIDQSPEAPPALDAAQAEGIASLPYSVSADLPLPAHYNSLYLLHTAIERALVVHLATAGLGSSSSSAASSDAAGASSSSTSCIRLPNIISYSALQPLVERAAGRKLGPIELARLTYIWSNGRVASIPLPQRNAAPTAPPEQLPKDGLGGLGFIITRQRSLDSSGRRRWDWSLGIELTISRTRRQVTPPMQVSYGTGQSALQMPSTPPSKSVAGGVFGIDTPPSTPPSAKRKRETSSGSGGSASPSVGREGMSFVAMWNNGIEERKAEVGKRLRTMCAQTMEEWLNEREGLRGSEELMAAPVRSERAQTPESQVGPRSVEVGHGGLLTPSATRPEGRKAGRRTVHFSEEELDGKPDVKSAEQAPEWQRPPACGELTAWHPDFLLKDAPPIPCALLPSLREAPAETRITKQPRQAADATSTPCSTESAPSTASLSLVERIKAKEEAKRAASLAQRHFASLPGDGAMSSFKRRSTLSRLNDVASNLYLLFTASSSSSSSPTTLRSASRFPVLPLPDVLSSISKSSKVALSTGEARIALDLLREVAPGFVELRVVGGKEWARLVGGDVGLAEVRTRVRDELERAK</sequence>
<evidence type="ECO:0000256" key="3">
    <source>
        <dbReference type="SAM" id="MobiDB-lite"/>
    </source>
</evidence>
<feature type="region of interest" description="Disordered" evidence="3">
    <location>
        <begin position="623"/>
        <end position="689"/>
    </location>
</feature>
<feature type="region of interest" description="Disordered" evidence="3">
    <location>
        <begin position="1"/>
        <end position="244"/>
    </location>
</feature>
<dbReference type="RefSeq" id="XP_025363814.1">
    <property type="nucleotide sequence ID" value="XM_025505756.1"/>
</dbReference>